<dbReference type="PANTHER" id="PTHR10281">
    <property type="entry name" value="MEMBRANE-ASSOCIATED PROGESTERONE RECEPTOR COMPONENT-RELATED"/>
    <property type="match status" value="1"/>
</dbReference>
<feature type="region of interest" description="Disordered" evidence="2">
    <location>
        <begin position="1"/>
        <end position="39"/>
    </location>
</feature>
<evidence type="ECO:0000256" key="2">
    <source>
        <dbReference type="SAM" id="MobiDB-lite"/>
    </source>
</evidence>
<keyword evidence="6" id="KW-1185">Reference proteome</keyword>
<dbReference type="SMART" id="SM01117">
    <property type="entry name" value="Cyt-b5"/>
    <property type="match status" value="1"/>
</dbReference>
<dbReference type="AlphaFoldDB" id="A0A9P4Y4M9"/>
<accession>A0A9P4Y4M9</accession>
<proteinExistence type="inferred from homology"/>
<comment type="similarity">
    <text evidence="1">Belongs to the cytochrome b5 family. MAPR subfamily.</text>
</comment>
<evidence type="ECO:0000256" key="3">
    <source>
        <dbReference type="SAM" id="Phobius"/>
    </source>
</evidence>
<feature type="transmembrane region" description="Helical" evidence="3">
    <location>
        <begin position="51"/>
        <end position="70"/>
    </location>
</feature>
<dbReference type="InterPro" id="IPR001199">
    <property type="entry name" value="Cyt_B5-like_heme/steroid-bd"/>
</dbReference>
<evidence type="ECO:0000259" key="4">
    <source>
        <dbReference type="SMART" id="SM01117"/>
    </source>
</evidence>
<dbReference type="GeneID" id="63840562"/>
<evidence type="ECO:0000313" key="6">
    <source>
        <dbReference type="Proteomes" id="UP000803844"/>
    </source>
</evidence>
<dbReference type="InterPro" id="IPR036400">
    <property type="entry name" value="Cyt_B5-like_heme/steroid_sf"/>
</dbReference>
<dbReference type="SUPFAM" id="SSF55856">
    <property type="entry name" value="Cytochrome b5-like heme/steroid binding domain"/>
    <property type="match status" value="1"/>
</dbReference>
<dbReference type="GO" id="GO:0012505">
    <property type="term" value="C:endomembrane system"/>
    <property type="evidence" value="ECO:0007669"/>
    <property type="project" value="TreeGrafter"/>
</dbReference>
<evidence type="ECO:0000313" key="5">
    <source>
        <dbReference type="EMBL" id="KAF3766576.1"/>
    </source>
</evidence>
<feature type="compositionally biased region" description="Basic and acidic residues" evidence="2">
    <location>
        <begin position="7"/>
        <end position="18"/>
    </location>
</feature>
<organism evidence="5 6">
    <name type="scientific">Cryphonectria parasitica (strain ATCC 38755 / EP155)</name>
    <dbReference type="NCBI Taxonomy" id="660469"/>
    <lineage>
        <taxon>Eukaryota</taxon>
        <taxon>Fungi</taxon>
        <taxon>Dikarya</taxon>
        <taxon>Ascomycota</taxon>
        <taxon>Pezizomycotina</taxon>
        <taxon>Sordariomycetes</taxon>
        <taxon>Sordariomycetidae</taxon>
        <taxon>Diaporthales</taxon>
        <taxon>Cryphonectriaceae</taxon>
        <taxon>Cryphonectria-Endothia species complex</taxon>
        <taxon>Cryphonectria</taxon>
    </lineage>
</organism>
<dbReference type="Gene3D" id="3.10.120.10">
    <property type="entry name" value="Cytochrome b5-like heme/steroid binding domain"/>
    <property type="match status" value="1"/>
</dbReference>
<dbReference type="EMBL" id="MU032347">
    <property type="protein sequence ID" value="KAF3766576.1"/>
    <property type="molecule type" value="Genomic_DNA"/>
</dbReference>
<dbReference type="Pfam" id="PF00173">
    <property type="entry name" value="Cyt-b5"/>
    <property type="match status" value="1"/>
</dbReference>
<keyword evidence="3" id="KW-0472">Membrane</keyword>
<comment type="caution">
    <text evidence="5">The sequence shown here is derived from an EMBL/GenBank/DDBJ whole genome shotgun (WGS) entry which is preliminary data.</text>
</comment>
<name>A0A9P4Y4M9_CRYP1</name>
<reference evidence="5" key="1">
    <citation type="journal article" date="2020" name="Phytopathology">
        <title>Genome sequence of the chestnut blight fungus Cryphonectria parasitica EP155: A fundamental resource for an archetypical invasive plant pathogen.</title>
        <authorList>
            <person name="Crouch J.A."/>
            <person name="Dawe A."/>
            <person name="Aerts A."/>
            <person name="Barry K."/>
            <person name="Churchill A.C.L."/>
            <person name="Grimwood J."/>
            <person name="Hillman B."/>
            <person name="Milgroom M.G."/>
            <person name="Pangilinan J."/>
            <person name="Smith M."/>
            <person name="Salamov A."/>
            <person name="Schmutz J."/>
            <person name="Yadav J."/>
            <person name="Grigoriev I.V."/>
            <person name="Nuss D."/>
        </authorList>
    </citation>
    <scope>NUCLEOTIDE SEQUENCE</scope>
    <source>
        <strain evidence="5">EP155</strain>
    </source>
</reference>
<dbReference type="FunFam" id="3.10.120.10:FF:000018">
    <property type="entry name" value="Heme/steroid binding domain protein, putative"/>
    <property type="match status" value="1"/>
</dbReference>
<keyword evidence="3" id="KW-0812">Transmembrane</keyword>
<feature type="region of interest" description="Disordered" evidence="2">
    <location>
        <begin position="239"/>
        <end position="264"/>
    </location>
</feature>
<evidence type="ECO:0000256" key="1">
    <source>
        <dbReference type="ARBA" id="ARBA00038357"/>
    </source>
</evidence>
<gene>
    <name evidence="5" type="ORF">M406DRAFT_356389</name>
</gene>
<dbReference type="RefSeq" id="XP_040777537.1">
    <property type="nucleotide sequence ID" value="XM_040923433.1"/>
</dbReference>
<dbReference type="GO" id="GO:0016020">
    <property type="term" value="C:membrane"/>
    <property type="evidence" value="ECO:0007669"/>
    <property type="project" value="TreeGrafter"/>
</dbReference>
<dbReference type="InterPro" id="IPR050577">
    <property type="entry name" value="MAPR/NEUFC/NENF-like"/>
</dbReference>
<dbReference type="OrthoDB" id="10257697at2759"/>
<dbReference type="Proteomes" id="UP000803844">
    <property type="component" value="Unassembled WGS sequence"/>
</dbReference>
<protein>
    <submittedName>
        <fullName evidence="5">Cytochrome b5</fullName>
    </submittedName>
</protein>
<keyword evidence="3" id="KW-1133">Transmembrane helix</keyword>
<dbReference type="PANTHER" id="PTHR10281:SF76">
    <property type="entry name" value="CALCUTTA CUP-RELATED"/>
    <property type="match status" value="1"/>
</dbReference>
<sequence>MASDPDSTVRQRKPEKESSQAPPSASPSRKKKSKKSADDDEVEYENRWVDFARVLTFLLFASCGLSYLISGGESFFWSMKVPPKYLRLEWWKSQWNGPLYLTPEELRAYDGSDPDKPIYLAINHTIYDVTAGSRMYGPGGSYNVFAGVDASRGFVTGCFKEDQTPDMRGVEEMYLPLDDPEVDKHWTKSEMKNLRAQEKRQAEKKVYDGLKHWVDFFGNSKKYTFVGYVKRPADWLEKEPKRELCPQAAKGRKPRKVPEDKKQP</sequence>
<feature type="domain" description="Cytochrome b5 heme-binding" evidence="4">
    <location>
        <begin position="101"/>
        <end position="183"/>
    </location>
</feature>